<evidence type="ECO:0000256" key="2">
    <source>
        <dbReference type="ARBA" id="ARBA00004167"/>
    </source>
</evidence>
<dbReference type="Pfam" id="PF07732">
    <property type="entry name" value="Cu-oxidase_3"/>
    <property type="match status" value="2"/>
</dbReference>
<evidence type="ECO:0000256" key="12">
    <source>
        <dbReference type="ARBA" id="ARBA00023136"/>
    </source>
</evidence>
<feature type="signal peptide" evidence="15">
    <location>
        <begin position="1"/>
        <end position="16"/>
    </location>
</feature>
<evidence type="ECO:0000256" key="15">
    <source>
        <dbReference type="SAM" id="SignalP"/>
    </source>
</evidence>
<organism evidence="18 19">
    <name type="scientific">Octopus vulgaris</name>
    <name type="common">Common octopus</name>
    <dbReference type="NCBI Taxonomy" id="6645"/>
    <lineage>
        <taxon>Eukaryota</taxon>
        <taxon>Metazoa</taxon>
        <taxon>Spiralia</taxon>
        <taxon>Lophotrochozoa</taxon>
        <taxon>Mollusca</taxon>
        <taxon>Cephalopoda</taxon>
        <taxon>Coleoidea</taxon>
        <taxon>Octopodiformes</taxon>
        <taxon>Octopoda</taxon>
        <taxon>Incirrata</taxon>
        <taxon>Octopodidae</taxon>
        <taxon>Octopus</taxon>
    </lineage>
</organism>
<evidence type="ECO:0000256" key="10">
    <source>
        <dbReference type="ARBA" id="ARBA00023002"/>
    </source>
</evidence>
<evidence type="ECO:0000256" key="11">
    <source>
        <dbReference type="ARBA" id="ARBA00023065"/>
    </source>
</evidence>
<evidence type="ECO:0000256" key="6">
    <source>
        <dbReference type="ARBA" id="ARBA00022723"/>
    </source>
</evidence>
<keyword evidence="8" id="KW-0677">Repeat</keyword>
<gene>
    <name evidence="18" type="ORF">OCTVUL_1B013162</name>
</gene>
<comment type="cofactor">
    <cofactor evidence="1">
        <name>Cu cation</name>
        <dbReference type="ChEBI" id="CHEBI:23378"/>
    </cofactor>
</comment>
<dbReference type="AlphaFoldDB" id="A0AA36BR29"/>
<dbReference type="InterPro" id="IPR050633">
    <property type="entry name" value="Neuropilin_MCO_CoagFactor"/>
</dbReference>
<keyword evidence="19" id="KW-1185">Reference proteome</keyword>
<dbReference type="PANTHER" id="PTHR46806:SF10">
    <property type="entry name" value="COAGULATION FACTOR V"/>
    <property type="match status" value="1"/>
</dbReference>
<name>A0AA36BR29_OCTVU</name>
<keyword evidence="11" id="KW-0406">Ion transport</keyword>
<comment type="subcellular location">
    <subcellularLocation>
        <location evidence="2">Membrane</location>
        <topology evidence="2">Single-pass membrane protein</topology>
    </subcellularLocation>
</comment>
<feature type="domain" description="Plastocyanin-like" evidence="17">
    <location>
        <begin position="87"/>
        <end position="193"/>
    </location>
</feature>
<keyword evidence="10" id="KW-0560">Oxidoreductase</keyword>
<dbReference type="InterPro" id="IPR033138">
    <property type="entry name" value="Cu_oxidase_CS"/>
</dbReference>
<evidence type="ECO:0000256" key="1">
    <source>
        <dbReference type="ARBA" id="ARBA00001935"/>
    </source>
</evidence>
<evidence type="ECO:0000256" key="14">
    <source>
        <dbReference type="ARBA" id="ARBA00023180"/>
    </source>
</evidence>
<dbReference type="GO" id="GO:0038023">
    <property type="term" value="F:signaling receptor activity"/>
    <property type="evidence" value="ECO:0007669"/>
    <property type="project" value="TreeGrafter"/>
</dbReference>
<dbReference type="PROSITE" id="PS00079">
    <property type="entry name" value="MULTICOPPER_OXIDASE1"/>
    <property type="match status" value="1"/>
</dbReference>
<evidence type="ECO:0000256" key="4">
    <source>
        <dbReference type="ARBA" id="ARBA00022448"/>
    </source>
</evidence>
<sequence length="987" mass="112874">MLFFYLLSLAVDSVSAINRHYYLAATEVDWDYAPLGYDVTATNATDAGIFLKHGTNRIGHIYKKAIYKEYTDDTFSVERTKPGWLGIVGPILHGELGDTIYVHFWNRARRHYSVHPHGIRYTKGNEGALYLDKTYGPKKVDDMVPPGERYLYAWNITENFAPARDDENCIAWAYHSHVLTTRDTNTGLIGPLITCKAGVLDADGNRRDVKQEFVLLAKVFDENKSWYLRDNLKKCGNPKSCYTEHRSHDPDFIQSNLLYAINGYTFGNGPDFSTCTGTTIAWHIMGMGSNSDLHSIHIEGQVFQKDQHTLDTIRVAPAVFKTSPMRVSQYPGSWLINCQIAHHFTSGMLAYLNSQKCESDWPHDSLTSHSPVSRTYFLSVEEVVWDYAPSGMDLFLGGRLDRNGSISAQVYAAKPDRIGRRYKKALYFEYADRSYKTKVTRDKKETHLGFLGPVIRVKEGERVEVYLKNMASRPYSFVPHGTLYSKDSEGTFYRTKDHHQKHFDSEEVNGLLTQPGKTQLYVFEAPFLGTRDPSCKVFPYQSGVNFLRDMNSGLVGPIIICKKGATSFHNMVTVDKEFVLLFSVVDENVSWYLEDNIASYIRDKSTLDRMEEDFIRSNLFHGKWAIVCRTGIHYQTGMQLLYNVKDCGYKHHHHLLQMGDFHWFPNHATTRYYYIAAVEVQWEFAPLKRGIITGEEITDPDSEGYVYVRKTGNYIGSVYKKAIYREFTDETFTKMVHRGERDIHLDLLGPMIKGEIGDTIKVVFKNKASRPYSMHPQGVRYTKQNEGQIYLDGYPNKKSGQVAPGDTFIYTWQVTKSSGPGAGQSNCIPWIYYSSAEPIRDPYSGLIGPLVVCRKGYLDHSDRRNDVDREFALLFVIIDENQSWYLSENIAAHTNVRDNTTLLADPEFYQSNLMFTINGRIYGNNRGLVMKTHERIACSSFLKQQKTGHTGTKPCLQYHEINEGEHSEMTAGVFRDIDGHKKPYPFF</sequence>
<dbReference type="PANTHER" id="PTHR46806">
    <property type="entry name" value="F5/8 TYPE C DOMAIN-CONTAINING PROTEIN"/>
    <property type="match status" value="1"/>
</dbReference>
<dbReference type="FunFam" id="2.60.40.420:FF:000028">
    <property type="entry name" value="Ceruloplasmin"/>
    <property type="match status" value="2"/>
</dbReference>
<comment type="similarity">
    <text evidence="3">Belongs to the multicopper oxidase family.</text>
</comment>
<keyword evidence="13" id="KW-1015">Disulfide bond</keyword>
<accession>A0AA36BR29</accession>
<evidence type="ECO:0000313" key="18">
    <source>
        <dbReference type="EMBL" id="CAI9739008.1"/>
    </source>
</evidence>
<keyword evidence="4" id="KW-0813">Transport</keyword>
<keyword evidence="14" id="KW-0325">Glycoprotein</keyword>
<evidence type="ECO:0000259" key="16">
    <source>
        <dbReference type="Pfam" id="PF07731"/>
    </source>
</evidence>
<dbReference type="InterPro" id="IPR011707">
    <property type="entry name" value="Cu-oxidase-like_N"/>
</dbReference>
<evidence type="ECO:0000256" key="8">
    <source>
        <dbReference type="ARBA" id="ARBA00022737"/>
    </source>
</evidence>
<dbReference type="GO" id="GO:0005886">
    <property type="term" value="C:plasma membrane"/>
    <property type="evidence" value="ECO:0007669"/>
    <property type="project" value="TreeGrafter"/>
</dbReference>
<dbReference type="GO" id="GO:0016491">
    <property type="term" value="F:oxidoreductase activity"/>
    <property type="evidence" value="ECO:0007669"/>
    <property type="project" value="UniProtKB-KW"/>
</dbReference>
<evidence type="ECO:0000256" key="13">
    <source>
        <dbReference type="ARBA" id="ARBA00023157"/>
    </source>
</evidence>
<keyword evidence="9" id="KW-1133">Transmembrane helix</keyword>
<dbReference type="Gene3D" id="2.60.40.420">
    <property type="entry name" value="Cupredoxins - blue copper proteins"/>
    <property type="match status" value="5"/>
</dbReference>
<dbReference type="EMBL" id="OX597835">
    <property type="protein sequence ID" value="CAI9739008.1"/>
    <property type="molecule type" value="Genomic_DNA"/>
</dbReference>
<dbReference type="Proteomes" id="UP001162480">
    <property type="component" value="Chromosome 22"/>
</dbReference>
<dbReference type="FunFam" id="2.60.40.420:FF:000002">
    <property type="entry name" value="Hephaestin like 1"/>
    <property type="match status" value="1"/>
</dbReference>
<keyword evidence="6" id="KW-0479">Metal-binding</keyword>
<feature type="chain" id="PRO_5041322952" evidence="15">
    <location>
        <begin position="17"/>
        <end position="987"/>
    </location>
</feature>
<proteinExistence type="inferred from homology"/>
<dbReference type="GO" id="GO:0006811">
    <property type="term" value="P:monoatomic ion transport"/>
    <property type="evidence" value="ECO:0007669"/>
    <property type="project" value="UniProtKB-KW"/>
</dbReference>
<dbReference type="SUPFAM" id="SSF49503">
    <property type="entry name" value="Cupredoxins"/>
    <property type="match status" value="6"/>
</dbReference>
<feature type="domain" description="Plastocyanin-like" evidence="17">
    <location>
        <begin position="746"/>
        <end position="819"/>
    </location>
</feature>
<keyword evidence="12" id="KW-0472">Membrane</keyword>
<evidence type="ECO:0000259" key="17">
    <source>
        <dbReference type="Pfam" id="PF07732"/>
    </source>
</evidence>
<evidence type="ECO:0000256" key="9">
    <source>
        <dbReference type="ARBA" id="ARBA00022989"/>
    </source>
</evidence>
<protein>
    <submittedName>
        <fullName evidence="18">Hephaestin 1</fullName>
    </submittedName>
</protein>
<dbReference type="InterPro" id="IPR008972">
    <property type="entry name" value="Cupredoxin"/>
</dbReference>
<feature type="domain" description="Plastocyanin-like" evidence="16">
    <location>
        <begin position="254"/>
        <end position="352"/>
    </location>
</feature>
<evidence type="ECO:0000256" key="5">
    <source>
        <dbReference type="ARBA" id="ARBA00022692"/>
    </source>
</evidence>
<keyword evidence="7 15" id="KW-0732">Signal</keyword>
<evidence type="ECO:0000256" key="7">
    <source>
        <dbReference type="ARBA" id="ARBA00022729"/>
    </source>
</evidence>
<dbReference type="GO" id="GO:0005507">
    <property type="term" value="F:copper ion binding"/>
    <property type="evidence" value="ECO:0007669"/>
    <property type="project" value="InterPro"/>
</dbReference>
<dbReference type="InterPro" id="IPR011706">
    <property type="entry name" value="Cu-oxidase_C"/>
</dbReference>
<evidence type="ECO:0000313" key="19">
    <source>
        <dbReference type="Proteomes" id="UP001162480"/>
    </source>
</evidence>
<reference evidence="18" key="1">
    <citation type="submission" date="2023-08" db="EMBL/GenBank/DDBJ databases">
        <authorList>
            <person name="Alioto T."/>
            <person name="Alioto T."/>
            <person name="Gomez Garrido J."/>
        </authorList>
    </citation>
    <scope>NUCLEOTIDE SEQUENCE</scope>
</reference>
<dbReference type="Pfam" id="PF07731">
    <property type="entry name" value="Cu-oxidase_2"/>
    <property type="match status" value="1"/>
</dbReference>
<evidence type="ECO:0000256" key="3">
    <source>
        <dbReference type="ARBA" id="ARBA00010609"/>
    </source>
</evidence>
<keyword evidence="5" id="KW-0812">Transmembrane</keyword>